<evidence type="ECO:0000313" key="2">
    <source>
        <dbReference type="Proteomes" id="UP000001031"/>
    </source>
</evidence>
<organism evidence="1 2">
    <name type="scientific">Akkermansia muciniphila (strain ATCC BAA-835 / DSM 22959 / JCM 33894 / BCRC 81048 / CCUG 64013 / CIP 107961 / Muc)</name>
    <dbReference type="NCBI Taxonomy" id="349741"/>
    <lineage>
        <taxon>Bacteria</taxon>
        <taxon>Pseudomonadati</taxon>
        <taxon>Verrucomicrobiota</taxon>
        <taxon>Verrucomicrobiia</taxon>
        <taxon>Verrucomicrobiales</taxon>
        <taxon>Akkermansiaceae</taxon>
        <taxon>Akkermansia</taxon>
    </lineage>
</organism>
<evidence type="ECO:0000313" key="1">
    <source>
        <dbReference type="EMBL" id="ACD05792.1"/>
    </source>
</evidence>
<name>B2UNS6_AKKM8</name>
<dbReference type="Proteomes" id="UP000001031">
    <property type="component" value="Chromosome"/>
</dbReference>
<reference evidence="2" key="1">
    <citation type="journal article" date="2011" name="PLoS ONE">
        <title>The genome of Akkermansia muciniphila, a dedicated intestinal mucin degrader, and its use in exploring intestinal metagenomes.</title>
        <authorList>
            <person name="van Passel M.W."/>
            <person name="Kant R."/>
            <person name="Zoetendal E.G."/>
            <person name="Plugge C.M."/>
            <person name="Derrien M."/>
            <person name="Malfatti S.A."/>
            <person name="Chain P.S."/>
            <person name="Woyke T."/>
            <person name="Palva A."/>
            <person name="de Vos W.M."/>
            <person name="Smidt H."/>
        </authorList>
    </citation>
    <scope>NUCLEOTIDE SEQUENCE [LARGE SCALE GENOMIC DNA]</scope>
    <source>
        <strain evidence="2">ATCC BAA-835 / DSM 22959 / JCM 33894 / BCRC 81048 / CCUG 64013 / CIP 107961 / Muc</strain>
    </source>
</reference>
<keyword evidence="2" id="KW-1185">Reference proteome</keyword>
<gene>
    <name evidence="1" type="ordered locus">Amuc_1979</name>
</gene>
<dbReference type="HOGENOM" id="CLU_2986289_0_0_0"/>
<proteinExistence type="predicted"/>
<accession>B2UNS6</accession>
<sequence length="57" mass="6843">MLNKRKSLLVSVMTCEKPNEKSGLFFCERINYPLSNYFFKKKEFTQIHRQKKQIGKS</sequence>
<dbReference type="AlphaFoldDB" id="B2UNS6"/>
<dbReference type="EMBL" id="CP001071">
    <property type="protein sequence ID" value="ACD05792.1"/>
    <property type="molecule type" value="Genomic_DNA"/>
</dbReference>
<protein>
    <submittedName>
        <fullName evidence="1">Uncharacterized protein</fullName>
    </submittedName>
</protein>
<dbReference type="PaxDb" id="349741-Amuc_1979"/>
<dbReference type="KEGG" id="amu:Amuc_1979"/>